<proteinExistence type="predicted"/>
<dbReference type="EMBL" id="CM001466">
    <property type="protein sequence ID" value="EHY89285.1"/>
    <property type="molecule type" value="Genomic_DNA"/>
</dbReference>
<dbReference type="Pfam" id="PF17778">
    <property type="entry name" value="WHD_BLACT"/>
    <property type="match status" value="1"/>
</dbReference>
<dbReference type="InterPro" id="IPR001279">
    <property type="entry name" value="Metallo-B-lactamas"/>
</dbReference>
<dbReference type="RefSeq" id="WP_005441768.1">
    <property type="nucleotide sequence ID" value="NZ_CM001466.1"/>
</dbReference>
<gene>
    <name evidence="2" type="ORF">SacazDRAFT_02378</name>
</gene>
<feature type="domain" description="Metallo-beta-lactamase" evidence="1">
    <location>
        <begin position="32"/>
        <end position="187"/>
    </location>
</feature>
<evidence type="ECO:0000313" key="2">
    <source>
        <dbReference type="EMBL" id="EHY89285.1"/>
    </source>
</evidence>
<evidence type="ECO:0000259" key="1">
    <source>
        <dbReference type="SMART" id="SM00849"/>
    </source>
</evidence>
<keyword evidence="3" id="KW-1185">Reference proteome</keyword>
<dbReference type="AlphaFoldDB" id="H8G6I3"/>
<dbReference type="CDD" id="cd16278">
    <property type="entry name" value="metallo-hydrolase-like_MBL-fold"/>
    <property type="match status" value="1"/>
</dbReference>
<dbReference type="InterPro" id="IPR050662">
    <property type="entry name" value="Sec-metab_biosynth-thioest"/>
</dbReference>
<dbReference type="OrthoDB" id="9788263at2"/>
<dbReference type="Gene3D" id="1.10.10.10">
    <property type="entry name" value="Winged helix-like DNA-binding domain superfamily/Winged helix DNA-binding domain"/>
    <property type="match status" value="1"/>
</dbReference>
<dbReference type="InterPro" id="IPR036388">
    <property type="entry name" value="WH-like_DNA-bd_sf"/>
</dbReference>
<organism evidence="2 3">
    <name type="scientific">Saccharomonospora azurea NA-128</name>
    <dbReference type="NCBI Taxonomy" id="882081"/>
    <lineage>
        <taxon>Bacteria</taxon>
        <taxon>Bacillati</taxon>
        <taxon>Actinomycetota</taxon>
        <taxon>Actinomycetes</taxon>
        <taxon>Pseudonocardiales</taxon>
        <taxon>Pseudonocardiaceae</taxon>
        <taxon>Saccharomonospora</taxon>
    </lineage>
</organism>
<dbReference type="SMART" id="SM00849">
    <property type="entry name" value="Lactamase_B"/>
    <property type="match status" value="1"/>
</dbReference>
<keyword evidence="2" id="KW-0378">Hydrolase</keyword>
<dbReference type="Pfam" id="PF00753">
    <property type="entry name" value="Lactamase_B"/>
    <property type="match status" value="1"/>
</dbReference>
<accession>H8G6I3</accession>
<protein>
    <submittedName>
        <fullName evidence="2">Zn-dependent hydrolase, glyoxylase</fullName>
    </submittedName>
</protein>
<dbReference type="Proteomes" id="UP000004705">
    <property type="component" value="Chromosome"/>
</dbReference>
<dbReference type="PANTHER" id="PTHR23131">
    <property type="entry name" value="ENDORIBONUCLEASE LACTB2"/>
    <property type="match status" value="1"/>
</dbReference>
<dbReference type="SUPFAM" id="SSF56281">
    <property type="entry name" value="Metallo-hydrolase/oxidoreductase"/>
    <property type="match status" value="1"/>
</dbReference>
<dbReference type="InterPro" id="IPR036866">
    <property type="entry name" value="RibonucZ/Hydroxyglut_hydro"/>
</dbReference>
<reference evidence="2 3" key="1">
    <citation type="journal article" date="2012" name="Stand. Genomic Sci.">
        <title>Genome sequence of the soil bacterium Saccharomonospora azurea type strain (NA-128(T)).</title>
        <authorList>
            <person name="Klenk H.P."/>
            <person name="Held B."/>
            <person name="Lucas S."/>
            <person name="Lapidus A."/>
            <person name="Copeland A."/>
            <person name="Hammon N."/>
            <person name="Pitluck S."/>
            <person name="Goodwin L.A."/>
            <person name="Han C."/>
            <person name="Tapia R."/>
            <person name="Brambilla E.M."/>
            <person name="Potter G."/>
            <person name="Land M."/>
            <person name="Ivanova N."/>
            <person name="Rohde M."/>
            <person name="Goker M."/>
            <person name="Detter J.C."/>
            <person name="Kyrpides N.C."/>
            <person name="Woyke T."/>
        </authorList>
    </citation>
    <scope>NUCLEOTIDE SEQUENCE [LARGE SCALE GENOMIC DNA]</scope>
    <source>
        <strain evidence="2 3">NA-128</strain>
    </source>
</reference>
<dbReference type="HOGENOM" id="CLU_048478_2_0_11"/>
<dbReference type="PANTHER" id="PTHR23131:SF0">
    <property type="entry name" value="ENDORIBONUCLEASE LACTB2"/>
    <property type="match status" value="1"/>
</dbReference>
<dbReference type="Gene3D" id="3.60.15.10">
    <property type="entry name" value="Ribonuclease Z/Hydroxyacylglutathione hydrolase-like"/>
    <property type="match status" value="1"/>
</dbReference>
<name>H8G6I3_9PSEU</name>
<evidence type="ECO:0000313" key="3">
    <source>
        <dbReference type="Proteomes" id="UP000004705"/>
    </source>
</evidence>
<dbReference type="InterPro" id="IPR041516">
    <property type="entry name" value="LACTB2_WH"/>
</dbReference>
<sequence>MTGHPAYGVLRQVSPLATVLLQNNPSTMTLDGTNTWILQAPGASGRVVVDPGHALDDHVDTLASLPDVELVLLTHWHPDHTEAADVVAERLGAPVRAFDPQLCRGAGPIGHGEVLRAAGLALEVLHTPGHTDDSVVLRLDHGERTHVLTGDTVLGRGTTVLTDLGAYLESLRTLRALPEGALGLPGHGPELADLAHTAGEYLRHREQRLDQVRQALRRLGEDATPRQVVELVYADVDPALWAPAEESVRAQLEYLRTHG</sequence>
<dbReference type="GO" id="GO:0016787">
    <property type="term" value="F:hydrolase activity"/>
    <property type="evidence" value="ECO:0007669"/>
    <property type="project" value="UniProtKB-KW"/>
</dbReference>